<dbReference type="InterPro" id="IPR036179">
    <property type="entry name" value="Ig-like_dom_sf"/>
</dbReference>
<dbReference type="PANTHER" id="PTHR14143:SF2">
    <property type="entry name" value="IMMUNITY-RELATED GTPASE FAMILY, Q2"/>
    <property type="match status" value="1"/>
</dbReference>
<reference evidence="6 7" key="1">
    <citation type="submission" date="2020-10" db="EMBL/GenBank/DDBJ databases">
        <title>Pygocentrus nattereri (red-bellied piranha) genome, fPygNat1, primary haplotype.</title>
        <authorList>
            <person name="Myers G."/>
            <person name="Meyer A."/>
            <person name="Karagic N."/>
            <person name="Pippel M."/>
            <person name="Winkler S."/>
            <person name="Tracey A."/>
            <person name="Wood J."/>
            <person name="Formenti G."/>
            <person name="Howe K."/>
            <person name="Fedrigo O."/>
            <person name="Jarvis E.D."/>
        </authorList>
    </citation>
    <scope>NUCLEOTIDE SEQUENCE [LARGE SCALE GENOMIC DNA]</scope>
</reference>
<evidence type="ECO:0000313" key="6">
    <source>
        <dbReference type="Ensembl" id="ENSPNAP00000068627.1"/>
    </source>
</evidence>
<dbReference type="Gene3D" id="3.40.50.300">
    <property type="entry name" value="P-loop containing nucleotide triphosphate hydrolases"/>
    <property type="match status" value="1"/>
</dbReference>
<comment type="similarity">
    <text evidence="1">Belongs to the TRAFAC class dynamin-like GTPase superfamily. IRG family.</text>
</comment>
<evidence type="ECO:0008006" key="8">
    <source>
        <dbReference type="Google" id="ProtNLM"/>
    </source>
</evidence>
<dbReference type="GeneTree" id="ENSGT00940000165579"/>
<feature type="domain" description="IRG-type G" evidence="5">
    <location>
        <begin position="461"/>
        <end position="632"/>
    </location>
</feature>
<evidence type="ECO:0000256" key="3">
    <source>
        <dbReference type="SAM" id="SignalP"/>
    </source>
</evidence>
<dbReference type="InterPro" id="IPR030385">
    <property type="entry name" value="G_IRG_dom"/>
</dbReference>
<dbReference type="GO" id="GO:0005525">
    <property type="term" value="F:GTP binding"/>
    <property type="evidence" value="ECO:0007669"/>
    <property type="project" value="InterPro"/>
</dbReference>
<dbReference type="Ensembl" id="ENSPNAT00000073389.1">
    <property type="protein sequence ID" value="ENSPNAP00000068627.1"/>
    <property type="gene ID" value="ENSPNAG00000033786.1"/>
</dbReference>
<keyword evidence="7" id="KW-1185">Reference proteome</keyword>
<dbReference type="Gene3D" id="2.60.40.10">
    <property type="entry name" value="Immunoglobulins"/>
    <property type="match status" value="1"/>
</dbReference>
<protein>
    <recommendedName>
        <fullName evidence="8">Ig-like domain-containing protein</fullName>
    </recommendedName>
</protein>
<dbReference type="Proteomes" id="UP001501920">
    <property type="component" value="Chromosome 17"/>
</dbReference>
<sequence length="804" mass="87887">MRMQITVYVLLLMLLQKVTCHEEQQNKNGTHGSAGVTAVPEIKDEDFNRWQTDPSKNCSVIIDLISSNDAGFYQFRPQNKSQYPSIKVTIQEKPMILSPPLTDGRQATLNCSIPNPCPTAQPQITWKLGGNFTSLFNATTIVNLSNGDITSMLTFTPSFDLDGTVVQCVVKYGNTTTYTNWTLAVTRPNENIDRQNDQDSKVVQENTPLQGAQCDDNTDNLLTIRTVFSFLAGSSSTAIIACAVLCCVCICQRCGTLKATDGNTNIKLETVKIQPSQAVADNAGANEQTPLQKRRSEEARSNGSGGLEEEDTPGEDRNLGVHEAAGEETKEVDYACIDYSLIQKRQAEAQKPKSEDTEYAEIHIKKQAEGEGDELLQDGTDQSASRLEEGVESQEQEGEAESWSPALLHLRGDESCCVSMCGSTDMADVLKSLNLLESLKESIEKNNISDIKDAVEDMLISRINIAVVGERGTEKTMFLNSLRGLSVGDEGAALCPSAAAPEELAAFPNPKHPDFRLWDLPTISSDPTFDPENYMDRYKILRYNAIIMTFTQSPSTNMVAVWKEVRSLQKDTLYFALLASEKDTEKTLEAKKMASLEVLKAEGLSQPKVFLVCPAALEKLEFLKLLEVMQGDLPEIRAHALLLALPTFSSTLVAQKKEAFKALGWAAASLSAGVSAIPVPLVASMVDASVAVRILTKAQISLCLDDESVERLAKQRGIEPNKLKGLRTCLLSVEVSKSEVKRRLSVAEKDTTTATTKLVELAMPRHARSVSRSFTVMLQAMNSAIDDMSADADKIVTIATGVSQ</sequence>
<reference evidence="6" key="3">
    <citation type="submission" date="2025-09" db="UniProtKB">
        <authorList>
            <consortium name="Ensembl"/>
        </authorList>
    </citation>
    <scope>IDENTIFICATION</scope>
</reference>
<name>A0AAR2L1W9_PYGNA</name>
<feature type="compositionally biased region" description="Acidic residues" evidence="2">
    <location>
        <begin position="390"/>
        <end position="400"/>
    </location>
</feature>
<feature type="compositionally biased region" description="Basic and acidic residues" evidence="2">
    <location>
        <begin position="314"/>
        <end position="325"/>
    </location>
</feature>
<dbReference type="InterPro" id="IPR013783">
    <property type="entry name" value="Ig-like_fold"/>
</dbReference>
<dbReference type="PANTHER" id="PTHR14143">
    <property type="entry name" value="INTERFERON-INDUCIBLE GTPASE FAMILY MEMBER"/>
    <property type="match status" value="1"/>
</dbReference>
<evidence type="ECO:0000256" key="1">
    <source>
        <dbReference type="ARBA" id="ARBA00005429"/>
    </source>
</evidence>
<feature type="signal peptide" evidence="3">
    <location>
        <begin position="1"/>
        <end position="20"/>
    </location>
</feature>
<evidence type="ECO:0000256" key="2">
    <source>
        <dbReference type="SAM" id="MobiDB-lite"/>
    </source>
</evidence>
<dbReference type="InterPro" id="IPR027417">
    <property type="entry name" value="P-loop_NTPase"/>
</dbReference>
<dbReference type="SUPFAM" id="SSF52540">
    <property type="entry name" value="P-loop containing nucleoside triphosphate hydrolases"/>
    <property type="match status" value="1"/>
</dbReference>
<evidence type="ECO:0000259" key="5">
    <source>
        <dbReference type="PROSITE" id="PS51716"/>
    </source>
</evidence>
<reference evidence="6" key="2">
    <citation type="submission" date="2025-08" db="UniProtKB">
        <authorList>
            <consortium name="Ensembl"/>
        </authorList>
    </citation>
    <scope>IDENTIFICATION</scope>
</reference>
<dbReference type="Pfam" id="PF05049">
    <property type="entry name" value="IIGP"/>
    <property type="match status" value="1"/>
</dbReference>
<dbReference type="GO" id="GO:0016020">
    <property type="term" value="C:membrane"/>
    <property type="evidence" value="ECO:0007669"/>
    <property type="project" value="InterPro"/>
</dbReference>
<dbReference type="InterPro" id="IPR007743">
    <property type="entry name" value="Immunity-related_GTPase-like"/>
</dbReference>
<dbReference type="PROSITE" id="PS50835">
    <property type="entry name" value="IG_LIKE"/>
    <property type="match status" value="1"/>
</dbReference>
<dbReference type="AlphaFoldDB" id="A0AAR2L1W9"/>
<accession>A0AAR2L1W9</accession>
<evidence type="ECO:0000259" key="4">
    <source>
        <dbReference type="PROSITE" id="PS50835"/>
    </source>
</evidence>
<feature type="region of interest" description="Disordered" evidence="2">
    <location>
        <begin position="383"/>
        <end position="403"/>
    </location>
</feature>
<feature type="domain" description="Ig-like" evidence="4">
    <location>
        <begin position="84"/>
        <end position="184"/>
    </location>
</feature>
<dbReference type="InterPro" id="IPR007110">
    <property type="entry name" value="Ig-like_dom"/>
</dbReference>
<proteinExistence type="inferred from homology"/>
<feature type="region of interest" description="Disordered" evidence="2">
    <location>
        <begin position="279"/>
        <end position="325"/>
    </location>
</feature>
<feature type="chain" id="PRO_5043669602" description="Ig-like domain-containing protein" evidence="3">
    <location>
        <begin position="21"/>
        <end position="804"/>
    </location>
</feature>
<evidence type="ECO:0000313" key="7">
    <source>
        <dbReference type="Proteomes" id="UP001501920"/>
    </source>
</evidence>
<dbReference type="SUPFAM" id="SSF48726">
    <property type="entry name" value="Immunoglobulin"/>
    <property type="match status" value="1"/>
</dbReference>
<feature type="compositionally biased region" description="Polar residues" evidence="2">
    <location>
        <begin position="279"/>
        <end position="291"/>
    </location>
</feature>
<keyword evidence="3" id="KW-0732">Signal</keyword>
<organism evidence="6 7">
    <name type="scientific">Pygocentrus nattereri</name>
    <name type="common">Red-bellied piranha</name>
    <dbReference type="NCBI Taxonomy" id="42514"/>
    <lineage>
        <taxon>Eukaryota</taxon>
        <taxon>Metazoa</taxon>
        <taxon>Chordata</taxon>
        <taxon>Craniata</taxon>
        <taxon>Vertebrata</taxon>
        <taxon>Euteleostomi</taxon>
        <taxon>Actinopterygii</taxon>
        <taxon>Neopterygii</taxon>
        <taxon>Teleostei</taxon>
        <taxon>Ostariophysi</taxon>
        <taxon>Characiformes</taxon>
        <taxon>Characoidei</taxon>
        <taxon>Pygocentrus</taxon>
    </lineage>
</organism>
<dbReference type="PROSITE" id="PS51716">
    <property type="entry name" value="G_IRG"/>
    <property type="match status" value="1"/>
</dbReference>